<evidence type="ECO:0000256" key="1">
    <source>
        <dbReference type="SAM" id="MobiDB-lite"/>
    </source>
</evidence>
<feature type="compositionally biased region" description="Basic and acidic residues" evidence="1">
    <location>
        <begin position="1110"/>
        <end position="1126"/>
    </location>
</feature>
<dbReference type="Gene3D" id="1.10.472.80">
    <property type="entry name" value="Ypt/Rab-GAP domain of gyp1p, domain 3"/>
    <property type="match status" value="1"/>
</dbReference>
<dbReference type="SUPFAM" id="SSF47923">
    <property type="entry name" value="Ypt/Rab-GAP domain of gyp1p"/>
    <property type="match status" value="2"/>
</dbReference>
<dbReference type="InterPro" id="IPR000195">
    <property type="entry name" value="Rab-GAP-TBC_dom"/>
</dbReference>
<dbReference type="PANTHER" id="PTHR47219">
    <property type="entry name" value="RAB GTPASE-ACTIVATING PROTEIN 1-LIKE"/>
    <property type="match status" value="1"/>
</dbReference>
<feature type="compositionally biased region" description="Polar residues" evidence="1">
    <location>
        <begin position="134"/>
        <end position="144"/>
    </location>
</feature>
<gene>
    <name evidence="3" type="ORF">SEPCBS119000_006324</name>
</gene>
<dbReference type="PROSITE" id="PS50086">
    <property type="entry name" value="TBC_RABGAP"/>
    <property type="match status" value="1"/>
</dbReference>
<feature type="compositionally biased region" description="Basic and acidic residues" evidence="1">
    <location>
        <begin position="847"/>
        <end position="869"/>
    </location>
</feature>
<feature type="region of interest" description="Disordered" evidence="1">
    <location>
        <begin position="313"/>
        <end position="468"/>
    </location>
</feature>
<feature type="compositionally biased region" description="Basic and acidic residues" evidence="1">
    <location>
        <begin position="537"/>
        <end position="549"/>
    </location>
</feature>
<feature type="region of interest" description="Disordered" evidence="1">
    <location>
        <begin position="1107"/>
        <end position="1176"/>
    </location>
</feature>
<evidence type="ECO:0000313" key="3">
    <source>
        <dbReference type="EMBL" id="CAK7274733.1"/>
    </source>
</evidence>
<feature type="domain" description="Rab-GAP TBC" evidence="2">
    <location>
        <begin position="778"/>
        <end position="1046"/>
    </location>
</feature>
<feature type="region of interest" description="Disordered" evidence="1">
    <location>
        <begin position="520"/>
        <end position="566"/>
    </location>
</feature>
<evidence type="ECO:0000259" key="2">
    <source>
        <dbReference type="PROSITE" id="PS50086"/>
    </source>
</evidence>
<dbReference type="Gene3D" id="1.10.8.270">
    <property type="entry name" value="putative rabgap domain of human tbc1 domain family member 14 like domains"/>
    <property type="match status" value="1"/>
</dbReference>
<dbReference type="Pfam" id="PF00566">
    <property type="entry name" value="RabGAP-TBC"/>
    <property type="match status" value="2"/>
</dbReference>
<name>A0ABP0E2D8_9PEZI</name>
<feature type="compositionally biased region" description="Acidic residues" evidence="1">
    <location>
        <begin position="526"/>
        <end position="536"/>
    </location>
</feature>
<accession>A0ABP0E2D8</accession>
<feature type="compositionally biased region" description="Basic residues" evidence="1">
    <location>
        <begin position="1158"/>
        <end position="1170"/>
    </location>
</feature>
<feature type="region of interest" description="Disordered" evidence="1">
    <location>
        <begin position="1"/>
        <end position="158"/>
    </location>
</feature>
<feature type="compositionally biased region" description="Low complexity" evidence="1">
    <location>
        <begin position="396"/>
        <end position="407"/>
    </location>
</feature>
<dbReference type="InterPro" id="IPR050302">
    <property type="entry name" value="Rab_GAP_TBC_domain"/>
</dbReference>
<proteinExistence type="predicted"/>
<feature type="compositionally biased region" description="Basic and acidic residues" evidence="1">
    <location>
        <begin position="655"/>
        <end position="668"/>
    </location>
</feature>
<evidence type="ECO:0000313" key="4">
    <source>
        <dbReference type="Proteomes" id="UP001642502"/>
    </source>
</evidence>
<feature type="compositionally biased region" description="Polar residues" evidence="1">
    <location>
        <begin position="412"/>
        <end position="422"/>
    </location>
</feature>
<organism evidence="3 4">
    <name type="scientific">Sporothrix epigloea</name>
    <dbReference type="NCBI Taxonomy" id="1892477"/>
    <lineage>
        <taxon>Eukaryota</taxon>
        <taxon>Fungi</taxon>
        <taxon>Dikarya</taxon>
        <taxon>Ascomycota</taxon>
        <taxon>Pezizomycotina</taxon>
        <taxon>Sordariomycetes</taxon>
        <taxon>Sordariomycetidae</taxon>
        <taxon>Ophiostomatales</taxon>
        <taxon>Ophiostomataceae</taxon>
        <taxon>Sporothrix</taxon>
    </lineage>
</organism>
<feature type="compositionally biased region" description="Low complexity" evidence="1">
    <location>
        <begin position="356"/>
        <end position="368"/>
    </location>
</feature>
<sequence length="1176" mass="127886">MAYQEHDDAAYAGDVEGPTPSAAVAASVSSRRRQSSKNREYSVFPGRPRHNQPPTTKRDIAASVTEPLPFGKSPSAPDGSHQYPYNHSQDYRSSSKNSSGKPYSRSQHGGSPQPLSPRNRFAFDDKFDGGLDNDGSTRPISQLSPLPRSPVSPTSPHWASLTGSSASYSYIGSTHRPAIVTASSLHTSIASAGFSTAPTSPISPAHSTFASKSILFRTPSTSSTSATTFAGLSSHPFVPSILAPGRVSSSTEDSLPFTSRPGTSSATTSKSDYPTSLPSPELSNAPLSPPMASSAMPVGNFSRPRQLSIKQEPGETLTATSTQSHVHETLQPEIHPPATALAAKQSTWPRERSRGMSDSSKSSSTYSSITHRPSAEHARNNNRLAIPARQQQDQESSLVSPSLSRPPAFYSRTDSYGSSNGNTVGGPNAAGGQSLLSAPSPSQFRDPSFAQTDEESRSSYRSHWTSSTAQKTVFTDAGTARSSVLTKTSSWSSMAWFTNATPGADEDLSVDDVMGLYEKGFGDSTGAEDNDNEIDGPEAHGDADAKDSGDEGFTDAEAPSNSSAILDQQRDQVMLHAGLIDSRISEPVQDALPIPPRSTKRIGLPISPAHGAQRPVRYSGLSSSVPNDSSLGLVTQDSNNTKHLPLQAESQENAAQKRDSAKMLESYDKPVGNTSSLTSSQLHTSLESRSSSAKAPSLFARAQNDTGDPSLRDRYGFRKQNQYITREQYDAWNGPYTEYIGRRRRKWISYLRDSGLMTDKPTRFPPPSDKTKRFIRKGIPPEWRGAAWFYYAGGPSIIAKHPGIYYQLLRRAARGDAKPVDTEAIERDLHRTFPDNVLFQFSGDQQPGHRDSSNSDASTKADMDVTRDRPEEPKIVSRLRRVLLAFSIYNPRIGYCQSLNFLAGMLLLFVETEEHCFWLLNVITRIFLPGTHEMSLEGSKVDLSVLMAAMQESLPGVWIKIAGELEDSGTVGHNQGANRGSAKQNTIGRKMKLPKAGANKTIDAAASGDRLPPITLCMTAWFMSCFIGTLPIETTLRVWDIFFYEGSKTLFRVALAIFKLGESEIRAVTDPMEMFGVVQALPRRLLDANMLMDATFRRRNGFGHLSQETVEEKRRERREAIKEVDNHPSGATTASKPPTPNGRAGGESVSPSGEVAVHKKGTLFGRRRERRLTEVA</sequence>
<feature type="compositionally biased region" description="Low complexity" evidence="1">
    <location>
        <begin position="674"/>
        <end position="688"/>
    </location>
</feature>
<dbReference type="InterPro" id="IPR035969">
    <property type="entry name" value="Rab-GAP_TBC_sf"/>
</dbReference>
<feature type="compositionally biased region" description="Polar residues" evidence="1">
    <location>
        <begin position="620"/>
        <end position="654"/>
    </location>
</feature>
<dbReference type="Proteomes" id="UP001642502">
    <property type="component" value="Unassembled WGS sequence"/>
</dbReference>
<dbReference type="EMBL" id="CAWUON010000156">
    <property type="protein sequence ID" value="CAK7274733.1"/>
    <property type="molecule type" value="Genomic_DNA"/>
</dbReference>
<dbReference type="SMART" id="SM00164">
    <property type="entry name" value="TBC"/>
    <property type="match status" value="1"/>
</dbReference>
<comment type="caution">
    <text evidence="3">The sequence shown here is derived from an EMBL/GenBank/DDBJ whole genome shotgun (WGS) entry which is preliminary data.</text>
</comment>
<feature type="compositionally biased region" description="Low complexity" evidence="1">
    <location>
        <begin position="282"/>
        <end position="297"/>
    </location>
</feature>
<feature type="compositionally biased region" description="Polar residues" evidence="1">
    <location>
        <begin position="247"/>
        <end position="278"/>
    </location>
</feature>
<feature type="compositionally biased region" description="Low complexity" evidence="1">
    <location>
        <begin position="459"/>
        <end position="468"/>
    </location>
</feature>
<dbReference type="PANTHER" id="PTHR47219:SF20">
    <property type="entry name" value="TBC1 DOMAIN FAMILY MEMBER 2B"/>
    <property type="match status" value="1"/>
</dbReference>
<feature type="region of interest" description="Disordered" evidence="1">
    <location>
        <begin position="244"/>
        <end position="301"/>
    </location>
</feature>
<reference evidence="3 4" key="1">
    <citation type="submission" date="2024-01" db="EMBL/GenBank/DDBJ databases">
        <authorList>
            <person name="Allen C."/>
            <person name="Tagirdzhanova G."/>
        </authorList>
    </citation>
    <scope>NUCLEOTIDE SEQUENCE [LARGE SCALE GENOMIC DNA]</scope>
    <source>
        <strain evidence="3 4">CBS 119000</strain>
    </source>
</reference>
<feature type="region of interest" description="Disordered" evidence="1">
    <location>
        <begin position="588"/>
        <end position="716"/>
    </location>
</feature>
<feature type="compositionally biased region" description="Polar residues" evidence="1">
    <location>
        <begin position="434"/>
        <end position="451"/>
    </location>
</feature>
<protein>
    <recommendedName>
        <fullName evidence="2">Rab-GAP TBC domain-containing protein</fullName>
    </recommendedName>
</protein>
<feature type="compositionally biased region" description="Low complexity" evidence="1">
    <location>
        <begin position="91"/>
        <end position="106"/>
    </location>
</feature>
<keyword evidence="4" id="KW-1185">Reference proteome</keyword>
<feature type="region of interest" description="Disordered" evidence="1">
    <location>
        <begin position="840"/>
        <end position="869"/>
    </location>
</feature>